<protein>
    <submittedName>
        <fullName evidence="9">DedA family protein</fullName>
    </submittedName>
</protein>
<reference evidence="9 10" key="1">
    <citation type="submission" date="2017-05" db="EMBL/GenBank/DDBJ databases">
        <title>Full genome sequence of Pseudorhodoplanes sinuspersici.</title>
        <authorList>
            <person name="Dastgheib S.M.M."/>
            <person name="Shavandi M."/>
            <person name="Tirandaz H."/>
        </authorList>
    </citation>
    <scope>NUCLEOTIDE SEQUENCE [LARGE SCALE GENOMIC DNA]</scope>
    <source>
        <strain evidence="9 10">RIPI110</strain>
    </source>
</reference>
<comment type="similarity">
    <text evidence="2 7">Belongs to the DedA family.</text>
</comment>
<sequence>MQEHSQVIIDFVRQNHWWALPIVFVLAFAESLAFISMLVPAWGILVAIGALINMSGLVFWPIWLAAAAGAACGDWVSYWFGFHFKDRIAHIWPLPKYPDLLPRGHAFIERWGIPGVFVGRFFGPLRAAVPLIAGILEMDYWKFQLANVLSAMLWAYVLLAFGDIGFEYLKKLF</sequence>
<keyword evidence="5 7" id="KW-1133">Transmembrane helix</keyword>
<evidence type="ECO:0000256" key="1">
    <source>
        <dbReference type="ARBA" id="ARBA00004651"/>
    </source>
</evidence>
<organism evidence="9 10">
    <name type="scientific">Pseudorhodoplanes sinuspersici</name>
    <dbReference type="NCBI Taxonomy" id="1235591"/>
    <lineage>
        <taxon>Bacteria</taxon>
        <taxon>Pseudomonadati</taxon>
        <taxon>Pseudomonadota</taxon>
        <taxon>Alphaproteobacteria</taxon>
        <taxon>Hyphomicrobiales</taxon>
        <taxon>Pseudorhodoplanes</taxon>
    </lineage>
</organism>
<evidence type="ECO:0000256" key="7">
    <source>
        <dbReference type="RuleBase" id="RU367016"/>
    </source>
</evidence>
<keyword evidence="10" id="KW-1185">Reference proteome</keyword>
<feature type="domain" description="VTT" evidence="8">
    <location>
        <begin position="39"/>
        <end position="163"/>
    </location>
</feature>
<dbReference type="PANTHER" id="PTHR30353:SF15">
    <property type="entry name" value="INNER MEMBRANE PROTEIN YABI"/>
    <property type="match status" value="1"/>
</dbReference>
<dbReference type="STRING" id="1235591.CAK95_24810"/>
<dbReference type="AlphaFoldDB" id="A0A1W7A0Q0"/>
<evidence type="ECO:0000256" key="2">
    <source>
        <dbReference type="ARBA" id="ARBA00010792"/>
    </source>
</evidence>
<dbReference type="InterPro" id="IPR032818">
    <property type="entry name" value="DedA-like"/>
</dbReference>
<dbReference type="PANTHER" id="PTHR30353">
    <property type="entry name" value="INNER MEMBRANE PROTEIN DEDA-RELATED"/>
    <property type="match status" value="1"/>
</dbReference>
<keyword evidence="3 7" id="KW-1003">Cell membrane</keyword>
<keyword evidence="6 7" id="KW-0472">Membrane</keyword>
<dbReference type="GO" id="GO:0005886">
    <property type="term" value="C:plasma membrane"/>
    <property type="evidence" value="ECO:0007669"/>
    <property type="project" value="UniProtKB-SubCell"/>
</dbReference>
<evidence type="ECO:0000259" key="8">
    <source>
        <dbReference type="Pfam" id="PF09335"/>
    </source>
</evidence>
<dbReference type="EMBL" id="CP021112">
    <property type="protein sequence ID" value="ARQ03179.1"/>
    <property type="molecule type" value="Genomic_DNA"/>
</dbReference>
<dbReference type="InterPro" id="IPR032816">
    <property type="entry name" value="VTT_dom"/>
</dbReference>
<dbReference type="Proteomes" id="UP000194137">
    <property type="component" value="Chromosome"/>
</dbReference>
<proteinExistence type="inferred from homology"/>
<evidence type="ECO:0000256" key="4">
    <source>
        <dbReference type="ARBA" id="ARBA00022692"/>
    </source>
</evidence>
<dbReference type="Pfam" id="PF09335">
    <property type="entry name" value="VTT_dom"/>
    <property type="match status" value="1"/>
</dbReference>
<evidence type="ECO:0000313" key="9">
    <source>
        <dbReference type="EMBL" id="ARQ03179.1"/>
    </source>
</evidence>
<comment type="caution">
    <text evidence="7">Lacks conserved residue(s) required for the propagation of feature annotation.</text>
</comment>
<evidence type="ECO:0000256" key="5">
    <source>
        <dbReference type="ARBA" id="ARBA00022989"/>
    </source>
</evidence>
<dbReference type="KEGG" id="psin:CAK95_24810"/>
<feature type="transmembrane region" description="Helical" evidence="7">
    <location>
        <begin position="58"/>
        <end position="80"/>
    </location>
</feature>
<comment type="subcellular location">
    <subcellularLocation>
        <location evidence="1 7">Cell membrane</location>
        <topology evidence="1 7">Multi-pass membrane protein</topology>
    </subcellularLocation>
</comment>
<name>A0A1W7A0Q0_9HYPH</name>
<evidence type="ECO:0000256" key="6">
    <source>
        <dbReference type="ARBA" id="ARBA00023136"/>
    </source>
</evidence>
<feature type="transmembrane region" description="Helical" evidence="7">
    <location>
        <begin position="20"/>
        <end position="52"/>
    </location>
</feature>
<dbReference type="OrthoDB" id="9801622at2"/>
<keyword evidence="4 7" id="KW-0812">Transmembrane</keyword>
<feature type="transmembrane region" description="Helical" evidence="7">
    <location>
        <begin position="148"/>
        <end position="169"/>
    </location>
</feature>
<accession>A0A1W7A0Q0</accession>
<evidence type="ECO:0000256" key="3">
    <source>
        <dbReference type="ARBA" id="ARBA00022475"/>
    </source>
</evidence>
<evidence type="ECO:0000313" key="10">
    <source>
        <dbReference type="Proteomes" id="UP000194137"/>
    </source>
</evidence>
<gene>
    <name evidence="9" type="ORF">CAK95_24810</name>
</gene>